<dbReference type="CAZy" id="GT2">
    <property type="family name" value="Glycosyltransferase Family 2"/>
</dbReference>
<accession>C7NGU5</accession>
<dbReference type="STRING" id="478801.Ksed_26670"/>
<dbReference type="Gene3D" id="3.90.550.10">
    <property type="entry name" value="Spore Coat Polysaccharide Biosynthesis Protein SpsA, Chain A"/>
    <property type="match status" value="1"/>
</dbReference>
<dbReference type="RefSeq" id="WP_015780538.1">
    <property type="nucleotide sequence ID" value="NC_013169.1"/>
</dbReference>
<organism evidence="6 7">
    <name type="scientific">Kytococcus sedentarius (strain ATCC 14392 / DSM 20547 / JCM 11482 / CCUG 33030 / NBRC 15357 / NCTC 11040 / CCM 314 / 541)</name>
    <name type="common">Micrococcus sedentarius</name>
    <dbReference type="NCBI Taxonomy" id="478801"/>
    <lineage>
        <taxon>Bacteria</taxon>
        <taxon>Bacillati</taxon>
        <taxon>Actinomycetota</taxon>
        <taxon>Actinomycetes</taxon>
        <taxon>Micrococcales</taxon>
        <taxon>Kytococcaceae</taxon>
        <taxon>Kytococcus</taxon>
    </lineage>
</organism>
<evidence type="ECO:0000256" key="3">
    <source>
        <dbReference type="ARBA" id="ARBA00022676"/>
    </source>
</evidence>
<dbReference type="InterPro" id="IPR029044">
    <property type="entry name" value="Nucleotide-diphossugar_trans"/>
</dbReference>
<keyword evidence="7" id="KW-1185">Reference proteome</keyword>
<dbReference type="EMBL" id="CP001686">
    <property type="protein sequence ID" value="ACV07617.1"/>
    <property type="molecule type" value="Genomic_DNA"/>
</dbReference>
<evidence type="ECO:0000256" key="1">
    <source>
        <dbReference type="ARBA" id="ARBA00004776"/>
    </source>
</evidence>
<proteinExistence type="inferred from homology"/>
<evidence type="ECO:0000259" key="5">
    <source>
        <dbReference type="Pfam" id="PF02709"/>
    </source>
</evidence>
<dbReference type="PANTHER" id="PTHR43179:SF12">
    <property type="entry name" value="GALACTOFURANOSYLTRANSFERASE GLFT2"/>
    <property type="match status" value="1"/>
</dbReference>
<dbReference type="HOGENOM" id="CLU_077127_0_0_11"/>
<comment type="similarity">
    <text evidence="2">Belongs to the glycosyltransferase 2 family.</text>
</comment>
<reference evidence="6 7" key="1">
    <citation type="journal article" date="2009" name="Stand. Genomic Sci.">
        <title>Complete genome sequence of Kytococcus sedentarius type strain (541).</title>
        <authorList>
            <person name="Sims D."/>
            <person name="Brettin T."/>
            <person name="Detter J.C."/>
            <person name="Han C."/>
            <person name="Lapidus A."/>
            <person name="Copeland A."/>
            <person name="Glavina Del Rio T."/>
            <person name="Nolan M."/>
            <person name="Chen F."/>
            <person name="Lucas S."/>
            <person name="Tice H."/>
            <person name="Cheng J.F."/>
            <person name="Bruce D."/>
            <person name="Goodwin L."/>
            <person name="Pitluck S."/>
            <person name="Ovchinnikova G."/>
            <person name="Pati A."/>
            <person name="Ivanova N."/>
            <person name="Mavrommatis K."/>
            <person name="Chen A."/>
            <person name="Palaniappan K."/>
            <person name="D'haeseleer P."/>
            <person name="Chain P."/>
            <person name="Bristow J."/>
            <person name="Eisen J.A."/>
            <person name="Markowitz V."/>
            <person name="Hugenholtz P."/>
            <person name="Schneider S."/>
            <person name="Goker M."/>
            <person name="Pukall R."/>
            <person name="Kyrpides N.C."/>
            <person name="Klenk H.P."/>
        </authorList>
    </citation>
    <scope>NUCLEOTIDE SEQUENCE [LARGE SCALE GENOMIC DNA]</scope>
    <source>
        <strain evidence="7">ATCC 14392 / DSM 20547 / JCM 11482 / CCUG 33030 / NBRC 15357 / NCTC 11040 / CCM 314 / 541</strain>
    </source>
</reference>
<evidence type="ECO:0000313" key="6">
    <source>
        <dbReference type="EMBL" id="ACV07617.1"/>
    </source>
</evidence>
<dbReference type="SUPFAM" id="SSF53448">
    <property type="entry name" value="Nucleotide-diphospho-sugar transferases"/>
    <property type="match status" value="1"/>
</dbReference>
<dbReference type="Proteomes" id="UP000006666">
    <property type="component" value="Chromosome"/>
</dbReference>
<protein>
    <recommendedName>
        <fullName evidence="5">Galactosyltransferase C-terminal domain-containing protein</fullName>
    </recommendedName>
</protein>
<evidence type="ECO:0000256" key="2">
    <source>
        <dbReference type="ARBA" id="ARBA00006739"/>
    </source>
</evidence>
<feature type="domain" description="Galactosyltransferase C-terminal" evidence="5">
    <location>
        <begin position="185"/>
        <end position="235"/>
    </location>
</feature>
<dbReference type="PANTHER" id="PTHR43179">
    <property type="entry name" value="RHAMNOSYLTRANSFERASE WBBL"/>
    <property type="match status" value="1"/>
</dbReference>
<name>C7NGU5_KYTSD</name>
<dbReference type="GO" id="GO:0016757">
    <property type="term" value="F:glycosyltransferase activity"/>
    <property type="evidence" value="ECO:0007669"/>
    <property type="project" value="UniProtKB-KW"/>
</dbReference>
<comment type="pathway">
    <text evidence="1">Cell wall biogenesis; cell wall polysaccharide biosynthesis.</text>
</comment>
<dbReference type="AlphaFoldDB" id="C7NGU5"/>
<keyword evidence="3" id="KW-0328">Glycosyltransferase</keyword>
<dbReference type="KEGG" id="kse:Ksed_26670"/>
<evidence type="ECO:0000313" key="7">
    <source>
        <dbReference type="Proteomes" id="UP000006666"/>
    </source>
</evidence>
<dbReference type="eggNOG" id="COG1216">
    <property type="taxonomic scope" value="Bacteria"/>
</dbReference>
<evidence type="ECO:0000256" key="4">
    <source>
        <dbReference type="ARBA" id="ARBA00022679"/>
    </source>
</evidence>
<dbReference type="InterPro" id="IPR027791">
    <property type="entry name" value="Galactosyl_T_C"/>
</dbReference>
<dbReference type="Pfam" id="PF02709">
    <property type="entry name" value="Glyco_transf_7C"/>
    <property type="match status" value="1"/>
</dbReference>
<sequence>MTRSAPTTAVVTLAHGRHTHLANQRRSLAASEVTPDLHVVVAMDDPAIEDVLAAHPVPGSTTTVVPCDRVDGNLPLASARNLGAQVAAEAGARVLVFLDVDCVAEPALVGTYATTVGGASQDPPADDTPPAPRLWCGVTGRLREVADAAKDYPVEDPAALRALSDPAAGRPTPAPGEVVEEPELTRFWSLNFAMTARDFTAVGGFDEAYVGYGGEDTDFAQRLGAAGGSMAWLGGATAHHQWHTTHSPPWDHVEDVVRNAGVFAERWGWWPMEGWLAQFAEAGLVRCDADTGAWELVARP</sequence>
<gene>
    <name evidence="6" type="ordered locus">Ksed_26670</name>
</gene>
<keyword evidence="4" id="KW-0808">Transferase</keyword>
<dbReference type="CDD" id="cd00761">
    <property type="entry name" value="Glyco_tranf_GTA_type"/>
    <property type="match status" value="1"/>
</dbReference>